<keyword evidence="2 6" id="KW-0489">Methyltransferase</keyword>
<dbReference type="Pfam" id="PF05958">
    <property type="entry name" value="tRNA_U5-meth_tr"/>
    <property type="match status" value="1"/>
</dbReference>
<keyword evidence="3 6" id="KW-0808">Transferase</keyword>
<dbReference type="InterPro" id="IPR029063">
    <property type="entry name" value="SAM-dependent_MTases_sf"/>
</dbReference>
<keyword evidence="10" id="KW-1185">Reference proteome</keyword>
<dbReference type="PROSITE" id="PS50926">
    <property type="entry name" value="TRAM"/>
    <property type="match status" value="1"/>
</dbReference>
<evidence type="ECO:0000256" key="2">
    <source>
        <dbReference type="ARBA" id="ARBA00022603"/>
    </source>
</evidence>
<evidence type="ECO:0000256" key="4">
    <source>
        <dbReference type="ARBA" id="ARBA00022691"/>
    </source>
</evidence>
<protein>
    <recommendedName>
        <fullName evidence="8">TRAM domain-containing protein</fullName>
    </recommendedName>
</protein>
<comment type="caution">
    <text evidence="9">The sequence shown here is derived from an EMBL/GenBank/DDBJ whole genome shotgun (WGS) entry which is preliminary data.</text>
</comment>
<dbReference type="GO" id="GO:0051539">
    <property type="term" value="F:4 iron, 4 sulfur cluster binding"/>
    <property type="evidence" value="ECO:0007669"/>
    <property type="project" value="UniProtKB-KW"/>
</dbReference>
<keyword evidence="4 6" id="KW-0949">S-adenosyl-L-methionine</keyword>
<comment type="similarity">
    <text evidence="6">Belongs to the class I-like SAM-binding methyltransferase superfamily. RNA M5U methyltransferase family.</text>
</comment>
<dbReference type="GO" id="GO:0070041">
    <property type="term" value="F:rRNA (uridine-C5-)-methyltransferase activity"/>
    <property type="evidence" value="ECO:0007669"/>
    <property type="project" value="TreeGrafter"/>
</dbReference>
<dbReference type="Proteomes" id="UP000176037">
    <property type="component" value="Unassembled WGS sequence"/>
</dbReference>
<proteinExistence type="inferred from homology"/>
<dbReference type="PROSITE" id="PS51687">
    <property type="entry name" value="SAM_MT_RNA_M5U"/>
    <property type="match status" value="1"/>
</dbReference>
<dbReference type="InterPro" id="IPR002792">
    <property type="entry name" value="TRAM_dom"/>
</dbReference>
<keyword evidence="5" id="KW-0411">Iron-sulfur</keyword>
<gene>
    <name evidence="9" type="ORF">BFC17_19545</name>
</gene>
<evidence type="ECO:0000256" key="3">
    <source>
        <dbReference type="ARBA" id="ARBA00022679"/>
    </source>
</evidence>
<dbReference type="GO" id="GO:0070475">
    <property type="term" value="P:rRNA base methylation"/>
    <property type="evidence" value="ECO:0007669"/>
    <property type="project" value="TreeGrafter"/>
</dbReference>
<keyword evidence="1" id="KW-0479">Metal-binding</keyword>
<dbReference type="EMBL" id="MJIC01000014">
    <property type="protein sequence ID" value="OFI34254.1"/>
    <property type="molecule type" value="Genomic_DNA"/>
</dbReference>
<feature type="domain" description="TRAM" evidence="8">
    <location>
        <begin position="1"/>
        <end position="53"/>
    </location>
</feature>
<evidence type="ECO:0000259" key="8">
    <source>
        <dbReference type="PROSITE" id="PS50926"/>
    </source>
</evidence>
<dbReference type="Gene3D" id="2.40.50.140">
    <property type="entry name" value="Nucleic acid-binding proteins"/>
    <property type="match status" value="1"/>
</dbReference>
<dbReference type="InterPro" id="IPR010280">
    <property type="entry name" value="U5_MeTrfase_fam"/>
</dbReference>
<dbReference type="InterPro" id="IPR030390">
    <property type="entry name" value="MeTrfase_TrmA_AS"/>
</dbReference>
<dbReference type="CDD" id="cd02440">
    <property type="entry name" value="AdoMet_MTases"/>
    <property type="match status" value="1"/>
</dbReference>
<evidence type="ECO:0000256" key="7">
    <source>
        <dbReference type="PROSITE-ProRule" id="PRU10015"/>
    </source>
</evidence>
<feature type="binding site" evidence="6">
    <location>
        <position position="308"/>
    </location>
    <ligand>
        <name>S-adenosyl-L-methionine</name>
        <dbReference type="ChEBI" id="CHEBI:59789"/>
    </ligand>
</feature>
<keyword evidence="1" id="KW-0004">4Fe-4S</keyword>
<feature type="active site" evidence="7">
    <location>
        <position position="382"/>
    </location>
</feature>
<accession>A0A1E8FE97</accession>
<dbReference type="PANTHER" id="PTHR11061:SF49">
    <property type="entry name" value="23S RRNA (URACIL(1939)-C(5))-METHYLTRANSFERASE RLMD"/>
    <property type="match status" value="1"/>
</dbReference>
<dbReference type="Gene3D" id="3.40.50.150">
    <property type="entry name" value="Vaccinia Virus protein VP39"/>
    <property type="match status" value="1"/>
</dbReference>
<dbReference type="NCBIfam" id="TIGR00479">
    <property type="entry name" value="rumA"/>
    <property type="match status" value="1"/>
</dbReference>
<dbReference type="Gene3D" id="2.40.50.1070">
    <property type="match status" value="1"/>
</dbReference>
<evidence type="ECO:0000313" key="10">
    <source>
        <dbReference type="Proteomes" id="UP000176037"/>
    </source>
</evidence>
<feature type="binding site" evidence="6">
    <location>
        <position position="356"/>
    </location>
    <ligand>
        <name>S-adenosyl-L-methionine</name>
        <dbReference type="ChEBI" id="CHEBI:59789"/>
    </ligand>
</feature>
<sequence length="428" mass="47161">MASITIDSWDPRGRGISRQHQPVLFVDGALPGETCQVTVTASKKQLCEGKVTKVLEAAPQRQQPFCPVFSQCGGCQLQYVQREAAVSWRQQALDSQIRHQYGLDTLPWQPPVFSPEEQYRRKTRLAIDARKGKPFSLGFRSARSDSVVNISQCPVLEPELNQLLPALHAVLPALKGRTAIGHVSLLKADNGLGVTLRFTQPASSEDRALLTDFAREHKLNLRLDFGEHSESLHAPVSELRCQTADGLSLAVTTEDFVQVNGAVNLAMIDQAIQWLAPSDADKVLDLFSGLGNFSLPLAKRVSEVTAVEGVSTMVQRGEKNAHQQGINNIHWRTADLSNSQELNKLAVKKYDKILLDPSREGAFAVCQQIATSKVTSVVYVSCNPATFIRDLGPLLKDGWQISKIGLMEMFPYTQHIELMALMERAGKG</sequence>
<dbReference type="STRING" id="1856405.BFC17_19545"/>
<dbReference type="InterPro" id="IPR012340">
    <property type="entry name" value="NA-bd_OB-fold"/>
</dbReference>
<dbReference type="SUPFAM" id="SSF53335">
    <property type="entry name" value="S-adenosyl-L-methionine-dependent methyltransferases"/>
    <property type="match status" value="1"/>
</dbReference>
<evidence type="ECO:0000256" key="5">
    <source>
        <dbReference type="ARBA" id="ARBA00023014"/>
    </source>
</evidence>
<feature type="active site" description="Nucleophile" evidence="6">
    <location>
        <position position="382"/>
    </location>
</feature>
<feature type="binding site" evidence="6">
    <location>
        <position position="258"/>
    </location>
    <ligand>
        <name>S-adenosyl-L-methionine</name>
        <dbReference type="ChEBI" id="CHEBI:59789"/>
    </ligand>
</feature>
<evidence type="ECO:0000256" key="6">
    <source>
        <dbReference type="PROSITE-ProRule" id="PRU01024"/>
    </source>
</evidence>
<name>A0A1E8FE97_9ALTE</name>
<evidence type="ECO:0000256" key="1">
    <source>
        <dbReference type="ARBA" id="ARBA00022485"/>
    </source>
</evidence>
<feature type="binding site" evidence="6">
    <location>
        <position position="287"/>
    </location>
    <ligand>
        <name>S-adenosyl-L-methionine</name>
        <dbReference type="ChEBI" id="CHEBI:59789"/>
    </ligand>
</feature>
<organism evidence="9 10">
    <name type="scientific">Alteromonas lipolytica</name>
    <dbReference type="NCBI Taxonomy" id="1856405"/>
    <lineage>
        <taxon>Bacteria</taxon>
        <taxon>Pseudomonadati</taxon>
        <taxon>Pseudomonadota</taxon>
        <taxon>Gammaproteobacteria</taxon>
        <taxon>Alteromonadales</taxon>
        <taxon>Alteromonadaceae</taxon>
        <taxon>Alteromonas/Salinimonas group</taxon>
        <taxon>Alteromonas</taxon>
    </lineage>
</organism>
<evidence type="ECO:0000313" key="9">
    <source>
        <dbReference type="EMBL" id="OFI34254.1"/>
    </source>
</evidence>
<dbReference type="SUPFAM" id="SSF50249">
    <property type="entry name" value="Nucleic acid-binding proteins"/>
    <property type="match status" value="1"/>
</dbReference>
<dbReference type="PROSITE" id="PS01230">
    <property type="entry name" value="TRMA_1"/>
    <property type="match status" value="1"/>
</dbReference>
<keyword evidence="1" id="KW-0408">Iron</keyword>
<dbReference type="PANTHER" id="PTHR11061">
    <property type="entry name" value="RNA M5U METHYLTRANSFERASE"/>
    <property type="match status" value="1"/>
</dbReference>
<reference evidence="9 10" key="1">
    <citation type="submission" date="2016-09" db="EMBL/GenBank/DDBJ databases">
        <title>Alteromonas lipolytica, a new species isolated from sea water.</title>
        <authorList>
            <person name="Wu Y.-H."/>
            <person name="Cheng H."/>
            <person name="Xu X.-W."/>
        </authorList>
    </citation>
    <scope>NUCLEOTIDE SEQUENCE [LARGE SCALE GENOMIC DNA]</scope>
    <source>
        <strain evidence="9 10">JW12</strain>
    </source>
</reference>
<dbReference type="AlphaFoldDB" id="A0A1E8FE97"/>